<evidence type="ECO:0000313" key="2">
    <source>
        <dbReference type="EMBL" id="KAK1129897.1"/>
    </source>
</evidence>
<dbReference type="EMBL" id="JAHYIQ010000008">
    <property type="protein sequence ID" value="KAK1129897.1"/>
    <property type="molecule type" value="Genomic_DNA"/>
</dbReference>
<accession>A0AA40KRJ2</accession>
<protein>
    <submittedName>
        <fullName evidence="2">Uncharacterized protein</fullName>
    </submittedName>
</protein>
<feature type="region of interest" description="Disordered" evidence="1">
    <location>
        <begin position="1"/>
        <end position="66"/>
    </location>
</feature>
<name>A0AA40KRJ2_9HYME</name>
<evidence type="ECO:0000256" key="1">
    <source>
        <dbReference type="SAM" id="MobiDB-lite"/>
    </source>
</evidence>
<reference evidence="2" key="1">
    <citation type="submission" date="2021-10" db="EMBL/GenBank/DDBJ databases">
        <title>Melipona bicolor Genome sequencing and assembly.</title>
        <authorList>
            <person name="Araujo N.S."/>
            <person name="Arias M.C."/>
        </authorList>
    </citation>
    <scope>NUCLEOTIDE SEQUENCE</scope>
    <source>
        <strain evidence="2">USP_2M_L1-L4_2017</strain>
        <tissue evidence="2">Whole body</tissue>
    </source>
</reference>
<organism evidence="2 3">
    <name type="scientific">Melipona bicolor</name>
    <dbReference type="NCBI Taxonomy" id="60889"/>
    <lineage>
        <taxon>Eukaryota</taxon>
        <taxon>Metazoa</taxon>
        <taxon>Ecdysozoa</taxon>
        <taxon>Arthropoda</taxon>
        <taxon>Hexapoda</taxon>
        <taxon>Insecta</taxon>
        <taxon>Pterygota</taxon>
        <taxon>Neoptera</taxon>
        <taxon>Endopterygota</taxon>
        <taxon>Hymenoptera</taxon>
        <taxon>Apocrita</taxon>
        <taxon>Aculeata</taxon>
        <taxon>Apoidea</taxon>
        <taxon>Anthophila</taxon>
        <taxon>Apidae</taxon>
        <taxon>Melipona</taxon>
    </lineage>
</organism>
<keyword evidence="3" id="KW-1185">Reference proteome</keyword>
<feature type="compositionally biased region" description="Basic and acidic residues" evidence="1">
    <location>
        <begin position="57"/>
        <end position="66"/>
    </location>
</feature>
<feature type="compositionally biased region" description="Basic and acidic residues" evidence="1">
    <location>
        <begin position="16"/>
        <end position="29"/>
    </location>
</feature>
<comment type="caution">
    <text evidence="2">The sequence shown here is derived from an EMBL/GenBank/DDBJ whole genome shotgun (WGS) entry which is preliminary data.</text>
</comment>
<feature type="compositionally biased region" description="Basic residues" evidence="1">
    <location>
        <begin position="43"/>
        <end position="56"/>
    </location>
</feature>
<evidence type="ECO:0000313" key="3">
    <source>
        <dbReference type="Proteomes" id="UP001177670"/>
    </source>
</evidence>
<proteinExistence type="predicted"/>
<gene>
    <name evidence="2" type="ORF">K0M31_019598</name>
</gene>
<sequence>MSISLLSLRPELQPQTDEHRVDGSIERPPARSHGKGVVIDRVRVRRDRSRHRRSRRRTAEAVEGRVHSVEGGKAAIDCVGGQRRDEFTPTFGHSAAALPVTRGLGGGEGALKDPTGESQSEEEGTIARLLEYRG</sequence>
<dbReference type="Proteomes" id="UP001177670">
    <property type="component" value="Unassembled WGS sequence"/>
</dbReference>
<dbReference type="AlphaFoldDB" id="A0AA40KRJ2"/>
<feature type="region of interest" description="Disordered" evidence="1">
    <location>
        <begin position="89"/>
        <end position="128"/>
    </location>
</feature>